<feature type="region of interest" description="Disordered" evidence="1">
    <location>
        <begin position="102"/>
        <end position="136"/>
    </location>
</feature>
<comment type="caution">
    <text evidence="2">The sequence shown here is derived from an EMBL/GenBank/DDBJ whole genome shotgun (WGS) entry which is preliminary data.</text>
</comment>
<feature type="compositionally biased region" description="Basic and acidic residues" evidence="1">
    <location>
        <begin position="126"/>
        <end position="136"/>
    </location>
</feature>
<reference evidence="2 3" key="1">
    <citation type="submission" date="2019-07" db="EMBL/GenBank/DDBJ databases">
        <title>Draft genome assembly of a fouling barnacle, Amphibalanus amphitrite (Darwin, 1854): The first reference genome for Thecostraca.</title>
        <authorList>
            <person name="Kim W."/>
        </authorList>
    </citation>
    <scope>NUCLEOTIDE SEQUENCE [LARGE SCALE GENOMIC DNA]</scope>
    <source>
        <strain evidence="2">SNU_AA5</strain>
        <tissue evidence="2">Soma without cirri and trophi</tissue>
    </source>
</reference>
<feature type="compositionally biased region" description="Low complexity" evidence="1">
    <location>
        <begin position="110"/>
        <end position="123"/>
    </location>
</feature>
<name>A0A6A4WYW6_AMPAM</name>
<feature type="region of interest" description="Disordered" evidence="1">
    <location>
        <begin position="25"/>
        <end position="53"/>
    </location>
</feature>
<evidence type="ECO:0000256" key="1">
    <source>
        <dbReference type="SAM" id="MobiDB-lite"/>
    </source>
</evidence>
<proteinExistence type="predicted"/>
<dbReference type="EMBL" id="VIIS01000307">
    <property type="protein sequence ID" value="KAF0310509.1"/>
    <property type="molecule type" value="Genomic_DNA"/>
</dbReference>
<dbReference type="AlphaFoldDB" id="A0A6A4WYW6"/>
<evidence type="ECO:0000313" key="3">
    <source>
        <dbReference type="Proteomes" id="UP000440578"/>
    </source>
</evidence>
<accession>A0A6A4WYW6</accession>
<dbReference type="Proteomes" id="UP000440578">
    <property type="component" value="Unassembled WGS sequence"/>
</dbReference>
<sequence>MRCGCLSIGCHCSLEFLDQVAAPGSAASSDAGSSGGGSPGAEKPRAAAGSAGWPAVAELARRARDVRDALADAATRPRTKDCYVVARDSRTETVLGALLGGGRRERARGSRAAAAAGNRHQLATADPERGQHSAHV</sequence>
<protein>
    <submittedName>
        <fullName evidence="2">Uncharacterized protein</fullName>
    </submittedName>
</protein>
<gene>
    <name evidence="2" type="ORF">FJT64_018516</name>
</gene>
<keyword evidence="3" id="KW-1185">Reference proteome</keyword>
<organism evidence="2 3">
    <name type="scientific">Amphibalanus amphitrite</name>
    <name type="common">Striped barnacle</name>
    <name type="synonym">Balanus amphitrite</name>
    <dbReference type="NCBI Taxonomy" id="1232801"/>
    <lineage>
        <taxon>Eukaryota</taxon>
        <taxon>Metazoa</taxon>
        <taxon>Ecdysozoa</taxon>
        <taxon>Arthropoda</taxon>
        <taxon>Crustacea</taxon>
        <taxon>Multicrustacea</taxon>
        <taxon>Cirripedia</taxon>
        <taxon>Thoracica</taxon>
        <taxon>Thoracicalcarea</taxon>
        <taxon>Balanomorpha</taxon>
        <taxon>Balanoidea</taxon>
        <taxon>Balanidae</taxon>
        <taxon>Amphibalaninae</taxon>
        <taxon>Amphibalanus</taxon>
    </lineage>
</organism>
<evidence type="ECO:0000313" key="2">
    <source>
        <dbReference type="EMBL" id="KAF0310509.1"/>
    </source>
</evidence>